<reference evidence="1" key="2">
    <citation type="submission" date="2020-07" db="EMBL/GenBank/DDBJ databases">
        <authorList>
            <person name="Vera ALvarez R."/>
            <person name="Arias-Moreno D.M."/>
            <person name="Jimenez-Jacinto V."/>
            <person name="Jimenez-Bremont J.F."/>
            <person name="Swaminathan K."/>
            <person name="Moose S.P."/>
            <person name="Guerrero-Gonzalez M.L."/>
            <person name="Marino-Ramirez L."/>
            <person name="Landsman D."/>
            <person name="Rodriguez-Kessler M."/>
            <person name="Delgado-Sanchez P."/>
        </authorList>
    </citation>
    <scope>NUCLEOTIDE SEQUENCE</scope>
    <source>
        <tissue evidence="1">Cladode</tissue>
    </source>
</reference>
<accession>A0A7C9A345</accession>
<reference evidence="1" key="1">
    <citation type="journal article" date="2013" name="J. Plant Res.">
        <title>Effect of fungi and light on seed germination of three Opuntia species from semiarid lands of central Mexico.</title>
        <authorList>
            <person name="Delgado-Sanchez P."/>
            <person name="Jimenez-Bremont J.F."/>
            <person name="Guerrero-Gonzalez Mde L."/>
            <person name="Flores J."/>
        </authorList>
    </citation>
    <scope>NUCLEOTIDE SEQUENCE</scope>
    <source>
        <tissue evidence="1">Cladode</tissue>
    </source>
</reference>
<sequence length="102" mass="11631">MALSKTLRNSQRHDQNISLTFLNPAGIRRPCKTLFLLCSLVYNCHCENSGRKQHELRELGYGLHQTQKSHGIGERIGDKVDNQIQVQGGLRSMCNDIQQLRN</sequence>
<evidence type="ECO:0000313" key="1">
    <source>
        <dbReference type="EMBL" id="MBA4655895.1"/>
    </source>
</evidence>
<dbReference type="EMBL" id="GISG01189578">
    <property type="protein sequence ID" value="MBA4655895.1"/>
    <property type="molecule type" value="Transcribed_RNA"/>
</dbReference>
<name>A0A7C9A345_OPUST</name>
<proteinExistence type="predicted"/>
<protein>
    <submittedName>
        <fullName evidence="1">Uncharacterized protein</fullName>
    </submittedName>
</protein>
<dbReference type="AlphaFoldDB" id="A0A7C9A345"/>
<organism evidence="1">
    <name type="scientific">Opuntia streptacantha</name>
    <name type="common">Prickly pear cactus</name>
    <name type="synonym">Opuntia cardona</name>
    <dbReference type="NCBI Taxonomy" id="393608"/>
    <lineage>
        <taxon>Eukaryota</taxon>
        <taxon>Viridiplantae</taxon>
        <taxon>Streptophyta</taxon>
        <taxon>Embryophyta</taxon>
        <taxon>Tracheophyta</taxon>
        <taxon>Spermatophyta</taxon>
        <taxon>Magnoliopsida</taxon>
        <taxon>eudicotyledons</taxon>
        <taxon>Gunneridae</taxon>
        <taxon>Pentapetalae</taxon>
        <taxon>Caryophyllales</taxon>
        <taxon>Cactineae</taxon>
        <taxon>Cactaceae</taxon>
        <taxon>Opuntioideae</taxon>
        <taxon>Opuntia</taxon>
    </lineage>
</organism>